<keyword evidence="2" id="KW-1185">Reference proteome</keyword>
<evidence type="ECO:0000313" key="2">
    <source>
        <dbReference type="Proteomes" id="UP001497680"/>
    </source>
</evidence>
<organism evidence="1 2">
    <name type="scientific">Hypoxylon rubiginosum</name>
    <dbReference type="NCBI Taxonomy" id="110542"/>
    <lineage>
        <taxon>Eukaryota</taxon>
        <taxon>Fungi</taxon>
        <taxon>Dikarya</taxon>
        <taxon>Ascomycota</taxon>
        <taxon>Pezizomycotina</taxon>
        <taxon>Sordariomycetes</taxon>
        <taxon>Xylariomycetidae</taxon>
        <taxon>Xylariales</taxon>
        <taxon>Hypoxylaceae</taxon>
        <taxon>Hypoxylon</taxon>
    </lineage>
</organism>
<proteinExistence type="predicted"/>
<reference evidence="1 2" key="1">
    <citation type="journal article" date="2022" name="New Phytol.">
        <title>Ecological generalism drives hyperdiversity of secondary metabolite gene clusters in xylarialean endophytes.</title>
        <authorList>
            <person name="Franco M.E.E."/>
            <person name="Wisecaver J.H."/>
            <person name="Arnold A.E."/>
            <person name="Ju Y.M."/>
            <person name="Slot J.C."/>
            <person name="Ahrendt S."/>
            <person name="Moore L.P."/>
            <person name="Eastman K.E."/>
            <person name="Scott K."/>
            <person name="Konkel Z."/>
            <person name="Mondo S.J."/>
            <person name="Kuo A."/>
            <person name="Hayes R.D."/>
            <person name="Haridas S."/>
            <person name="Andreopoulos B."/>
            <person name="Riley R."/>
            <person name="LaButti K."/>
            <person name="Pangilinan J."/>
            <person name="Lipzen A."/>
            <person name="Amirebrahimi M."/>
            <person name="Yan J."/>
            <person name="Adam C."/>
            <person name="Keymanesh K."/>
            <person name="Ng V."/>
            <person name="Louie K."/>
            <person name="Northen T."/>
            <person name="Drula E."/>
            <person name="Henrissat B."/>
            <person name="Hsieh H.M."/>
            <person name="Youens-Clark K."/>
            <person name="Lutzoni F."/>
            <person name="Miadlikowska J."/>
            <person name="Eastwood D.C."/>
            <person name="Hamelin R.C."/>
            <person name="Grigoriev I.V."/>
            <person name="U'Ren J.M."/>
        </authorList>
    </citation>
    <scope>NUCLEOTIDE SEQUENCE [LARGE SCALE GENOMIC DNA]</scope>
    <source>
        <strain evidence="1 2">ER1909</strain>
    </source>
</reference>
<gene>
    <name evidence="1" type="ORF">F4821DRAFT_187975</name>
</gene>
<name>A0ACC0DGP6_9PEZI</name>
<dbReference type="EMBL" id="MU394286">
    <property type="protein sequence ID" value="KAI6091581.1"/>
    <property type="molecule type" value="Genomic_DNA"/>
</dbReference>
<comment type="caution">
    <text evidence="1">The sequence shown here is derived from an EMBL/GenBank/DDBJ whole genome shotgun (WGS) entry which is preliminary data.</text>
</comment>
<sequence length="443" mass="48908">MASPIAKLGPEILLEIFEWLSQSQNGDATLFSCVLCCKKWGPLVSSVLYGDVVLTPKRLAKFAENCADHQIRSLTVRLGAIPVNPYDPSEAKQTAESRLEALRQLCLQIEKVRPTALSISVDFPFPFTASQEISSILNHLPRCCVSLEIDVRYGSIISNFTADLQAHLHLCDSIRAVLPQLQNLRLRLPVICPGIFSAGLPDQKAPCRAIRAPTLKTCLINLSLRPPGPYPNQGPWATSCSDDATRVPYVGQLDRLPSALPPILPALKEFALLNSTNLQRLWAIDVEPRDSIRPHSWAAWVRRDFISNTSLPIPVANIGGFGSSAWLARVPPPMGADNTQDWLSSPDVLETLAEGSTWVETSFGTRLPATMLREHQKAREALARAAFQKRNGISCMLWRNEEETGEKLLSGGPGELMKQWDLNETTPNGWTRDEHTASPMVRA</sequence>
<evidence type="ECO:0000313" key="1">
    <source>
        <dbReference type="EMBL" id="KAI6091581.1"/>
    </source>
</evidence>
<protein>
    <submittedName>
        <fullName evidence="1">Uncharacterized protein</fullName>
    </submittedName>
</protein>
<dbReference type="Proteomes" id="UP001497680">
    <property type="component" value="Unassembled WGS sequence"/>
</dbReference>
<accession>A0ACC0DGP6</accession>